<dbReference type="Gene3D" id="3.40.250.10">
    <property type="entry name" value="Rhodanese-like domain"/>
    <property type="match status" value="1"/>
</dbReference>
<evidence type="ECO:0000313" key="3">
    <source>
        <dbReference type="Proteomes" id="UP001324380"/>
    </source>
</evidence>
<protein>
    <submittedName>
        <fullName evidence="2">HesA/MoeB/ThiF family protein</fullName>
    </submittedName>
</protein>
<keyword evidence="3" id="KW-1185">Reference proteome</keyword>
<dbReference type="InterPro" id="IPR000594">
    <property type="entry name" value="ThiF_NAD_FAD-bd"/>
</dbReference>
<gene>
    <name evidence="2" type="ORF">SNE25_24940</name>
</gene>
<sequence>MTIDTLKYSCQMALPGFSEETQQLLQQARVLIVGAGGLGCPAAQYLTSSGIGTLGIADYDTVSISNLHRQILYSPGDIGKSKVTVACERLQQQNPDVKIVAHSEKITSDNVLGIIEHYDIVLDGTDNFDTRYLLNDACVMTGKPLVYGAIYQFEGQIAVWNIVYDENSRSPNYRDLFPKVDATQIPNCTEGGVIPTLAGIIGSMQANEVIKYITKTGELLVGKVLIFDAQNMQSRIIKIGNTSKTPVRGLSATVNIPLISVAELKERMDDNSVELVDVRTEQEREAFDFGGIHIPLDEVEGYLAYFTDPNPKVLYCATGKRSAEAVKLILKKIPDANVFSLDGGLRAFIGER</sequence>
<dbReference type="InterPro" id="IPR035985">
    <property type="entry name" value="Ubiquitin-activating_enz"/>
</dbReference>
<dbReference type="InterPro" id="IPR001763">
    <property type="entry name" value="Rhodanese-like_dom"/>
</dbReference>
<name>A0ABZ0TIF6_9SPHI</name>
<dbReference type="Proteomes" id="UP001324380">
    <property type="component" value="Chromosome"/>
</dbReference>
<dbReference type="PROSITE" id="PS50206">
    <property type="entry name" value="RHODANESE_3"/>
    <property type="match status" value="1"/>
</dbReference>
<dbReference type="Pfam" id="PF00581">
    <property type="entry name" value="Rhodanese"/>
    <property type="match status" value="1"/>
</dbReference>
<reference evidence="2 3" key="1">
    <citation type="submission" date="2023-11" db="EMBL/GenBank/DDBJ databases">
        <title>Analysis of the Genomes of Mucilaginibacter gossypii cycad 4 and M. sabulilitoris SNA2: microbes with the potential for plant growth promotion.</title>
        <authorList>
            <person name="Hirsch A.M."/>
            <person name="Humm E."/>
            <person name="Rubbi M."/>
            <person name="Del Vecchio G."/>
            <person name="Ha S.M."/>
            <person name="Pellegrini M."/>
            <person name="Gunsalus R.P."/>
        </authorList>
    </citation>
    <scope>NUCLEOTIDE SEQUENCE [LARGE SCALE GENOMIC DNA]</scope>
    <source>
        <strain evidence="2 3">SNA2</strain>
    </source>
</reference>
<feature type="domain" description="Rhodanese" evidence="1">
    <location>
        <begin position="269"/>
        <end position="350"/>
    </location>
</feature>
<dbReference type="Pfam" id="PF00899">
    <property type="entry name" value="ThiF"/>
    <property type="match status" value="1"/>
</dbReference>
<dbReference type="CDD" id="cd00158">
    <property type="entry name" value="RHOD"/>
    <property type="match status" value="1"/>
</dbReference>
<evidence type="ECO:0000313" key="2">
    <source>
        <dbReference type="EMBL" id="WPU92574.1"/>
    </source>
</evidence>
<dbReference type="PANTHER" id="PTHR10953:SF102">
    <property type="entry name" value="ADENYLYLTRANSFERASE AND SULFURTRANSFERASE MOCS3"/>
    <property type="match status" value="1"/>
</dbReference>
<dbReference type="InterPro" id="IPR045886">
    <property type="entry name" value="ThiF/MoeB/HesA"/>
</dbReference>
<dbReference type="PANTHER" id="PTHR10953">
    <property type="entry name" value="UBIQUITIN-ACTIVATING ENZYME E1"/>
    <property type="match status" value="1"/>
</dbReference>
<dbReference type="RefSeq" id="WP_321561735.1">
    <property type="nucleotide sequence ID" value="NZ_CP139558.1"/>
</dbReference>
<organism evidence="2 3">
    <name type="scientific">Mucilaginibacter sabulilitoris</name>
    <dbReference type="NCBI Taxonomy" id="1173583"/>
    <lineage>
        <taxon>Bacteria</taxon>
        <taxon>Pseudomonadati</taxon>
        <taxon>Bacteroidota</taxon>
        <taxon>Sphingobacteriia</taxon>
        <taxon>Sphingobacteriales</taxon>
        <taxon>Sphingobacteriaceae</taxon>
        <taxon>Mucilaginibacter</taxon>
    </lineage>
</organism>
<accession>A0ABZ0TIF6</accession>
<dbReference type="CDD" id="cd00757">
    <property type="entry name" value="ThiF_MoeB_HesA_family"/>
    <property type="match status" value="1"/>
</dbReference>
<proteinExistence type="predicted"/>
<dbReference type="InterPro" id="IPR036873">
    <property type="entry name" value="Rhodanese-like_dom_sf"/>
</dbReference>
<dbReference type="Gene3D" id="3.40.50.720">
    <property type="entry name" value="NAD(P)-binding Rossmann-like Domain"/>
    <property type="match status" value="1"/>
</dbReference>
<evidence type="ECO:0000259" key="1">
    <source>
        <dbReference type="PROSITE" id="PS50206"/>
    </source>
</evidence>
<dbReference type="SUPFAM" id="SSF69572">
    <property type="entry name" value="Activating enzymes of the ubiquitin-like proteins"/>
    <property type="match status" value="1"/>
</dbReference>
<dbReference type="EMBL" id="CP139558">
    <property type="protein sequence ID" value="WPU92574.1"/>
    <property type="molecule type" value="Genomic_DNA"/>
</dbReference>